<feature type="transmembrane region" description="Helical" evidence="1">
    <location>
        <begin position="197"/>
        <end position="224"/>
    </location>
</feature>
<dbReference type="InParanoid" id="G0MU58"/>
<dbReference type="OMA" id="HIWIMIY"/>
<dbReference type="Pfam" id="PF10318">
    <property type="entry name" value="7TM_GPCR_Srh"/>
    <property type="match status" value="1"/>
</dbReference>
<evidence type="ECO:0000256" key="1">
    <source>
        <dbReference type="SAM" id="Phobius"/>
    </source>
</evidence>
<dbReference type="HOGENOM" id="CLU_042960_2_2_1"/>
<dbReference type="eggNOG" id="ENOG502TJJ5">
    <property type="taxonomic scope" value="Eukaryota"/>
</dbReference>
<dbReference type="InterPro" id="IPR019422">
    <property type="entry name" value="7TM_GPCR_serpentine_rcpt_Srh"/>
</dbReference>
<evidence type="ECO:0008006" key="4">
    <source>
        <dbReference type="Google" id="ProtNLM"/>
    </source>
</evidence>
<keyword evidence="1" id="KW-0812">Transmembrane</keyword>
<reference evidence="3" key="1">
    <citation type="submission" date="2011-07" db="EMBL/GenBank/DDBJ databases">
        <authorList>
            <consortium name="Caenorhabditis brenneri Sequencing and Analysis Consortium"/>
            <person name="Wilson R.K."/>
        </authorList>
    </citation>
    <scope>NUCLEOTIDE SEQUENCE [LARGE SCALE GENOMIC DNA]</scope>
    <source>
        <strain evidence="3">PB2801</strain>
    </source>
</reference>
<evidence type="ECO:0000313" key="3">
    <source>
        <dbReference type="Proteomes" id="UP000008068"/>
    </source>
</evidence>
<organism evidence="3">
    <name type="scientific">Caenorhabditis brenneri</name>
    <name type="common">Nematode worm</name>
    <dbReference type="NCBI Taxonomy" id="135651"/>
    <lineage>
        <taxon>Eukaryota</taxon>
        <taxon>Metazoa</taxon>
        <taxon>Ecdysozoa</taxon>
        <taxon>Nematoda</taxon>
        <taxon>Chromadorea</taxon>
        <taxon>Rhabditida</taxon>
        <taxon>Rhabditina</taxon>
        <taxon>Rhabditomorpha</taxon>
        <taxon>Rhabditoidea</taxon>
        <taxon>Rhabditidae</taxon>
        <taxon>Peloderinae</taxon>
        <taxon>Caenorhabditis</taxon>
    </lineage>
</organism>
<dbReference type="PANTHER" id="PTHR22941">
    <property type="entry name" value="SERPENTINE RECEPTOR"/>
    <property type="match status" value="1"/>
</dbReference>
<evidence type="ECO:0000313" key="2">
    <source>
        <dbReference type="EMBL" id="EGT44108.1"/>
    </source>
</evidence>
<dbReference type="InterPro" id="IPR053220">
    <property type="entry name" value="Nematode_rcpt-like_serp_H"/>
</dbReference>
<feature type="transmembrane region" description="Helical" evidence="1">
    <location>
        <begin position="151"/>
        <end position="177"/>
    </location>
</feature>
<accession>G0MU58</accession>
<proteinExistence type="predicted"/>
<name>G0MU58_CAEBE</name>
<keyword evidence="1" id="KW-0472">Membrane</keyword>
<keyword evidence="3" id="KW-1185">Reference proteome</keyword>
<sequence length="291" mass="33905">MSSVKPYFVNLFVWIIIYDNMIGVLMIPFVLLPSLSGYSLGLLRHIGVPELVQNVMALLSCANVLISILFIFENRFHIVCTYSWKSYWEPCSRYWTVAHYIYAVLIFVPWWFFVPDPVEAKKKVLEQIPCLPQYIKDGPIFVISEDWTYHLIALVSFLLFGISECGFFIICLIFSIFQQVRSKKISRRTFQLQVKFFMALMIQMGASAFALVVPLTYGWVAILYNYYDQMYSNFVIVAETLHGLFSTVVMILIHHPYRAAFFNKIWKRKKNEKRGSSRFGTRTISVAPTQN</sequence>
<feature type="transmembrane region" description="Helical" evidence="1">
    <location>
        <begin position="230"/>
        <end position="253"/>
    </location>
</feature>
<dbReference type="OrthoDB" id="5822701at2759"/>
<dbReference type="EMBL" id="GL379812">
    <property type="protein sequence ID" value="EGT44108.1"/>
    <property type="molecule type" value="Genomic_DNA"/>
</dbReference>
<feature type="transmembrane region" description="Helical" evidence="1">
    <location>
        <begin position="51"/>
        <end position="72"/>
    </location>
</feature>
<dbReference type="PANTHER" id="PTHR22941:SF2">
    <property type="entry name" value="SERPENTINE RECEPTOR, CLASS H-RELATED"/>
    <property type="match status" value="1"/>
</dbReference>
<feature type="transmembrane region" description="Helical" evidence="1">
    <location>
        <begin position="93"/>
        <end position="113"/>
    </location>
</feature>
<dbReference type="SUPFAM" id="SSF81321">
    <property type="entry name" value="Family A G protein-coupled receptor-like"/>
    <property type="match status" value="1"/>
</dbReference>
<dbReference type="Proteomes" id="UP000008068">
    <property type="component" value="Unassembled WGS sequence"/>
</dbReference>
<keyword evidence="1" id="KW-1133">Transmembrane helix</keyword>
<feature type="transmembrane region" description="Helical" evidence="1">
    <location>
        <begin position="7"/>
        <end position="31"/>
    </location>
</feature>
<dbReference type="AlphaFoldDB" id="G0MU58"/>
<protein>
    <recommendedName>
        <fullName evidence="4">Serpentine Receptor, class H</fullName>
    </recommendedName>
</protein>
<gene>
    <name evidence="2" type="ORF">CAEBREN_21612</name>
</gene>